<keyword evidence="2" id="KW-1185">Reference proteome</keyword>
<comment type="caution">
    <text evidence="1">The sequence shown here is derived from an EMBL/GenBank/DDBJ whole genome shotgun (WGS) entry which is preliminary data.</text>
</comment>
<organism evidence="1 2">
    <name type="scientific">Dallia pectoralis</name>
    <name type="common">Alaska blackfish</name>
    <dbReference type="NCBI Taxonomy" id="75939"/>
    <lineage>
        <taxon>Eukaryota</taxon>
        <taxon>Metazoa</taxon>
        <taxon>Chordata</taxon>
        <taxon>Craniata</taxon>
        <taxon>Vertebrata</taxon>
        <taxon>Euteleostomi</taxon>
        <taxon>Actinopterygii</taxon>
        <taxon>Neopterygii</taxon>
        <taxon>Teleostei</taxon>
        <taxon>Protacanthopterygii</taxon>
        <taxon>Esociformes</taxon>
        <taxon>Umbridae</taxon>
        <taxon>Dallia</taxon>
    </lineage>
</organism>
<evidence type="ECO:0000313" key="1">
    <source>
        <dbReference type="EMBL" id="KAJ8005822.1"/>
    </source>
</evidence>
<name>A0ACC2GQC2_DALPE</name>
<protein>
    <submittedName>
        <fullName evidence="1">Uncharacterized protein</fullName>
    </submittedName>
</protein>
<sequence length="153" mass="17053">MLPGYFRAIRTFSVFPVEFPSRACAETGASQIRFGCHPRLISKHLRQAVSTWKLEKCGRLEFSCDDVQRYVHHIGSGYAPRVTSVSCVANPSCQQTGSADEGREPQFQSLGRLALTCALHVVTPYKDTHPSTQELDVRKSLLEGSISKYRHLG</sequence>
<dbReference type="EMBL" id="CM055737">
    <property type="protein sequence ID" value="KAJ8005822.1"/>
    <property type="molecule type" value="Genomic_DNA"/>
</dbReference>
<accession>A0ACC2GQC2</accession>
<gene>
    <name evidence="1" type="ORF">DPEC_G00121870</name>
</gene>
<reference evidence="1" key="1">
    <citation type="submission" date="2021-05" db="EMBL/GenBank/DDBJ databases">
        <authorList>
            <person name="Pan Q."/>
            <person name="Jouanno E."/>
            <person name="Zahm M."/>
            <person name="Klopp C."/>
            <person name="Cabau C."/>
            <person name="Louis A."/>
            <person name="Berthelot C."/>
            <person name="Parey E."/>
            <person name="Roest Crollius H."/>
            <person name="Montfort J."/>
            <person name="Robinson-Rechavi M."/>
            <person name="Bouchez O."/>
            <person name="Lampietro C."/>
            <person name="Lopez Roques C."/>
            <person name="Donnadieu C."/>
            <person name="Postlethwait J."/>
            <person name="Bobe J."/>
            <person name="Dillon D."/>
            <person name="Chandos A."/>
            <person name="von Hippel F."/>
            <person name="Guiguen Y."/>
        </authorList>
    </citation>
    <scope>NUCLEOTIDE SEQUENCE</scope>
    <source>
        <strain evidence="1">YG-Jan2019</strain>
    </source>
</reference>
<dbReference type="Proteomes" id="UP001157502">
    <property type="component" value="Chromosome 10"/>
</dbReference>
<evidence type="ECO:0000313" key="2">
    <source>
        <dbReference type="Proteomes" id="UP001157502"/>
    </source>
</evidence>
<proteinExistence type="predicted"/>